<accession>A0A9D2P376</accession>
<evidence type="ECO:0000313" key="9">
    <source>
        <dbReference type="Proteomes" id="UP000823895"/>
    </source>
</evidence>
<name>A0A9D2P376_9FIRM</name>
<gene>
    <name evidence="8" type="primary">deoD</name>
    <name evidence="8" type="ORF">H9756_06370</name>
</gene>
<evidence type="ECO:0000313" key="8">
    <source>
        <dbReference type="EMBL" id="HJC43292.1"/>
    </source>
</evidence>
<evidence type="ECO:0000256" key="6">
    <source>
        <dbReference type="ARBA" id="ARBA00048447"/>
    </source>
</evidence>
<dbReference type="EMBL" id="DWWI01000137">
    <property type="protein sequence ID" value="HJC43292.1"/>
    <property type="molecule type" value="Genomic_DNA"/>
</dbReference>
<dbReference type="Proteomes" id="UP000823895">
    <property type="component" value="Unassembled WGS sequence"/>
</dbReference>
<feature type="domain" description="Nucleoside phosphorylase" evidence="7">
    <location>
        <begin position="16"/>
        <end position="221"/>
    </location>
</feature>
<reference evidence="8" key="2">
    <citation type="submission" date="2021-04" db="EMBL/GenBank/DDBJ databases">
        <authorList>
            <person name="Gilroy R."/>
        </authorList>
    </citation>
    <scope>NUCLEOTIDE SEQUENCE</scope>
    <source>
        <strain evidence="8">CHK165-2605</strain>
    </source>
</reference>
<evidence type="ECO:0000259" key="7">
    <source>
        <dbReference type="Pfam" id="PF01048"/>
    </source>
</evidence>
<dbReference type="PANTHER" id="PTHR43691">
    <property type="entry name" value="URIDINE PHOSPHORYLASE"/>
    <property type="match status" value="1"/>
</dbReference>
<dbReference type="CDD" id="cd09006">
    <property type="entry name" value="PNP_EcPNPI-like"/>
    <property type="match status" value="1"/>
</dbReference>
<dbReference type="NCBIfam" id="TIGR00107">
    <property type="entry name" value="deoD"/>
    <property type="match status" value="1"/>
</dbReference>
<dbReference type="Pfam" id="PF01048">
    <property type="entry name" value="PNP_UDP_1"/>
    <property type="match status" value="1"/>
</dbReference>
<evidence type="ECO:0000256" key="4">
    <source>
        <dbReference type="ARBA" id="ARBA00022676"/>
    </source>
</evidence>
<dbReference type="InterPro" id="IPR004402">
    <property type="entry name" value="DeoD-type"/>
</dbReference>
<sequence>MKTFHNEAEPGQIAKTVLMPGDPLRAKYIAENYLENVICYNRVRGMNGYTGYYKGTAVSVQGSGMGIPSMGIYCYELYHEYDVDNIIRIGTAGAVSENVQVGDLVFAMGCCSNSNFAAQYHLPGTFAPIADFGLLESAVEKGRRDQVRFHVGNIFSSDVFYEDQKGEKGVWAKMGVLVQEMETYSLYCTAARAGKRALSMLTAGSSLHSSRALTNEEREQSLDMMIRCALELAADSMEKNV</sequence>
<dbReference type="SUPFAM" id="SSF53167">
    <property type="entry name" value="Purine and uridine phosphorylases"/>
    <property type="match status" value="1"/>
</dbReference>
<dbReference type="PANTHER" id="PTHR43691:SF11">
    <property type="entry name" value="FI09636P-RELATED"/>
    <property type="match status" value="1"/>
</dbReference>
<dbReference type="GO" id="GO:0005829">
    <property type="term" value="C:cytosol"/>
    <property type="evidence" value="ECO:0007669"/>
    <property type="project" value="TreeGrafter"/>
</dbReference>
<dbReference type="AlphaFoldDB" id="A0A9D2P376"/>
<dbReference type="InterPro" id="IPR018016">
    <property type="entry name" value="Nucleoside_phosphorylase_CS"/>
</dbReference>
<keyword evidence="4 8" id="KW-0328">Glycosyltransferase</keyword>
<evidence type="ECO:0000256" key="1">
    <source>
        <dbReference type="ARBA" id="ARBA00010456"/>
    </source>
</evidence>
<dbReference type="GO" id="GO:0004731">
    <property type="term" value="F:purine-nucleoside phosphorylase activity"/>
    <property type="evidence" value="ECO:0007669"/>
    <property type="project" value="InterPro"/>
</dbReference>
<proteinExistence type="inferred from homology"/>
<evidence type="ECO:0000256" key="2">
    <source>
        <dbReference type="ARBA" id="ARBA00011888"/>
    </source>
</evidence>
<evidence type="ECO:0000256" key="3">
    <source>
        <dbReference type="ARBA" id="ARBA00021980"/>
    </source>
</evidence>
<keyword evidence="5 8" id="KW-0808">Transferase</keyword>
<dbReference type="InterPro" id="IPR035994">
    <property type="entry name" value="Nucleoside_phosphorylase_sf"/>
</dbReference>
<dbReference type="PROSITE" id="PS01232">
    <property type="entry name" value="PNP_UDP_1"/>
    <property type="match status" value="1"/>
</dbReference>
<dbReference type="GO" id="GO:0006218">
    <property type="term" value="P:uridine catabolic process"/>
    <property type="evidence" value="ECO:0007669"/>
    <property type="project" value="TreeGrafter"/>
</dbReference>
<reference evidence="8" key="1">
    <citation type="journal article" date="2021" name="PeerJ">
        <title>Extensive microbial diversity within the chicken gut microbiome revealed by metagenomics and culture.</title>
        <authorList>
            <person name="Gilroy R."/>
            <person name="Ravi A."/>
            <person name="Getino M."/>
            <person name="Pursley I."/>
            <person name="Horton D.L."/>
            <person name="Alikhan N.F."/>
            <person name="Baker D."/>
            <person name="Gharbi K."/>
            <person name="Hall N."/>
            <person name="Watson M."/>
            <person name="Adriaenssens E.M."/>
            <person name="Foster-Nyarko E."/>
            <person name="Jarju S."/>
            <person name="Secka A."/>
            <person name="Antonio M."/>
            <person name="Oren A."/>
            <person name="Chaudhuri R.R."/>
            <person name="La Ragione R."/>
            <person name="Hildebrand F."/>
            <person name="Pallen M.J."/>
        </authorList>
    </citation>
    <scope>NUCLEOTIDE SEQUENCE</scope>
    <source>
        <strain evidence="8">CHK165-2605</strain>
    </source>
</reference>
<evidence type="ECO:0000256" key="5">
    <source>
        <dbReference type="ARBA" id="ARBA00022679"/>
    </source>
</evidence>
<protein>
    <recommendedName>
        <fullName evidence="3">Uridine phosphorylase</fullName>
        <ecNumber evidence="2">2.4.2.3</ecNumber>
    </recommendedName>
</protein>
<comment type="similarity">
    <text evidence="1">Belongs to the PNP/UDP phosphorylase family.</text>
</comment>
<dbReference type="InterPro" id="IPR000845">
    <property type="entry name" value="Nucleoside_phosphorylase_d"/>
</dbReference>
<dbReference type="NCBIfam" id="NF004489">
    <property type="entry name" value="PRK05819.1"/>
    <property type="match status" value="1"/>
</dbReference>
<dbReference type="Gene3D" id="3.40.50.1580">
    <property type="entry name" value="Nucleoside phosphorylase domain"/>
    <property type="match status" value="1"/>
</dbReference>
<dbReference type="GO" id="GO:0004850">
    <property type="term" value="F:uridine phosphorylase activity"/>
    <property type="evidence" value="ECO:0007669"/>
    <property type="project" value="UniProtKB-EC"/>
</dbReference>
<dbReference type="EC" id="2.4.2.3" evidence="2"/>
<comment type="catalytic activity">
    <reaction evidence="6">
        <text>uridine + phosphate = alpha-D-ribose 1-phosphate + uracil</text>
        <dbReference type="Rhea" id="RHEA:24388"/>
        <dbReference type="ChEBI" id="CHEBI:16704"/>
        <dbReference type="ChEBI" id="CHEBI:17568"/>
        <dbReference type="ChEBI" id="CHEBI:43474"/>
        <dbReference type="ChEBI" id="CHEBI:57720"/>
        <dbReference type="EC" id="2.4.2.3"/>
    </reaction>
</comment>
<organism evidence="8 9">
    <name type="scientific">Candidatus Mediterraneibacter gallistercoris</name>
    <dbReference type="NCBI Taxonomy" id="2838671"/>
    <lineage>
        <taxon>Bacteria</taxon>
        <taxon>Bacillati</taxon>
        <taxon>Bacillota</taxon>
        <taxon>Clostridia</taxon>
        <taxon>Lachnospirales</taxon>
        <taxon>Lachnospiraceae</taxon>
        <taxon>Mediterraneibacter</taxon>
    </lineage>
</organism>
<comment type="caution">
    <text evidence="8">The sequence shown here is derived from an EMBL/GenBank/DDBJ whole genome shotgun (WGS) entry which is preliminary data.</text>
</comment>